<reference evidence="17" key="1">
    <citation type="journal article" date="2017" name="Genome Biol.">
        <title>Comparative genomics reveals high biological diversity and specific adaptations in the industrially and medically important fungal genus Aspergillus.</title>
        <authorList>
            <person name="de Vries R.P."/>
            <person name="Riley R."/>
            <person name="Wiebenga A."/>
            <person name="Aguilar-Osorio G."/>
            <person name="Amillis S."/>
            <person name="Uchima C.A."/>
            <person name="Anderluh G."/>
            <person name="Asadollahi M."/>
            <person name="Askin M."/>
            <person name="Barry K."/>
            <person name="Battaglia E."/>
            <person name="Bayram O."/>
            <person name="Benocci T."/>
            <person name="Braus-Stromeyer S.A."/>
            <person name="Caldana C."/>
            <person name="Canovas D."/>
            <person name="Cerqueira G.C."/>
            <person name="Chen F."/>
            <person name="Chen W."/>
            <person name="Choi C."/>
            <person name="Clum A."/>
            <person name="Dos Santos R.A."/>
            <person name="Damasio A.R."/>
            <person name="Diallinas G."/>
            <person name="Emri T."/>
            <person name="Fekete E."/>
            <person name="Flipphi M."/>
            <person name="Freyberg S."/>
            <person name="Gallo A."/>
            <person name="Gournas C."/>
            <person name="Habgood R."/>
            <person name="Hainaut M."/>
            <person name="Harispe M.L."/>
            <person name="Henrissat B."/>
            <person name="Hilden K.S."/>
            <person name="Hope R."/>
            <person name="Hossain A."/>
            <person name="Karabika E."/>
            <person name="Karaffa L."/>
            <person name="Karanyi Z."/>
            <person name="Krasevec N."/>
            <person name="Kuo A."/>
            <person name="Kusch H."/>
            <person name="LaButti K."/>
            <person name="Lagendijk E.L."/>
            <person name="Lapidus A."/>
            <person name="Levasseur A."/>
            <person name="Lindquist E."/>
            <person name="Lipzen A."/>
            <person name="Logrieco A.F."/>
            <person name="MacCabe A."/>
            <person name="Maekelae M.R."/>
            <person name="Malavazi I."/>
            <person name="Melin P."/>
            <person name="Meyer V."/>
            <person name="Mielnichuk N."/>
            <person name="Miskei M."/>
            <person name="Molnar A.P."/>
            <person name="Mule G."/>
            <person name="Ngan C.Y."/>
            <person name="Orejas M."/>
            <person name="Orosz E."/>
            <person name="Ouedraogo J.P."/>
            <person name="Overkamp K.M."/>
            <person name="Park H.-S."/>
            <person name="Perrone G."/>
            <person name="Piumi F."/>
            <person name="Punt P.J."/>
            <person name="Ram A.F."/>
            <person name="Ramon A."/>
            <person name="Rauscher S."/>
            <person name="Record E."/>
            <person name="Riano-Pachon D.M."/>
            <person name="Robert V."/>
            <person name="Roehrig J."/>
            <person name="Ruller R."/>
            <person name="Salamov A."/>
            <person name="Salih N.S."/>
            <person name="Samson R.A."/>
            <person name="Sandor E."/>
            <person name="Sanguinetti M."/>
            <person name="Schuetze T."/>
            <person name="Sepcic K."/>
            <person name="Shelest E."/>
            <person name="Sherlock G."/>
            <person name="Sophianopoulou V."/>
            <person name="Squina F.M."/>
            <person name="Sun H."/>
            <person name="Susca A."/>
            <person name="Todd R.B."/>
            <person name="Tsang A."/>
            <person name="Unkles S.E."/>
            <person name="van de Wiele N."/>
            <person name="van Rossen-Uffink D."/>
            <person name="Oliveira J.V."/>
            <person name="Vesth T.C."/>
            <person name="Visser J."/>
            <person name="Yu J.-H."/>
            <person name="Zhou M."/>
            <person name="Andersen M.R."/>
            <person name="Archer D.B."/>
            <person name="Baker S.E."/>
            <person name="Benoit I."/>
            <person name="Brakhage A.A."/>
            <person name="Braus G.H."/>
            <person name="Fischer R."/>
            <person name="Frisvad J.C."/>
            <person name="Goldman G.H."/>
            <person name="Houbraken J."/>
            <person name="Oakley B."/>
            <person name="Pocsi I."/>
            <person name="Scazzocchio C."/>
            <person name="Seiboth B."/>
            <person name="vanKuyk P.A."/>
            <person name="Wortman J."/>
            <person name="Dyer P.S."/>
            <person name="Grigoriev I.V."/>
        </authorList>
    </citation>
    <scope>NUCLEOTIDE SEQUENCE [LARGE SCALE GENOMIC DNA]</scope>
    <source>
        <strain evidence="17">CBS 583.65</strain>
    </source>
</reference>
<comment type="function">
    <text evidence="14">Beta-glucosidases are one of a number of cellulolytic enzymes involved in the degradation of cellulosic biomass. Catalyzes the last step releasing glucose from the inhibitory cellobiose.</text>
</comment>
<evidence type="ECO:0000256" key="1">
    <source>
        <dbReference type="ARBA" id="ARBA00000448"/>
    </source>
</evidence>
<evidence type="ECO:0000256" key="9">
    <source>
        <dbReference type="ARBA" id="ARBA00023001"/>
    </source>
</evidence>
<dbReference type="Gene3D" id="3.40.50.1700">
    <property type="entry name" value="Glycoside hydrolase family 3 C-terminal domain"/>
    <property type="match status" value="1"/>
</dbReference>
<evidence type="ECO:0000256" key="2">
    <source>
        <dbReference type="ARBA" id="ARBA00004613"/>
    </source>
</evidence>
<dbReference type="GeneID" id="63733494"/>
<evidence type="ECO:0000256" key="12">
    <source>
        <dbReference type="ARBA" id="ARBA00023295"/>
    </source>
</evidence>
<proteinExistence type="inferred from homology"/>
<evidence type="ECO:0000256" key="14">
    <source>
        <dbReference type="ARBA" id="ARBA00024983"/>
    </source>
</evidence>
<comment type="catalytic activity">
    <reaction evidence="1">
        <text>Hydrolysis of terminal, non-reducing beta-D-glucosyl residues with release of beta-D-glucose.</text>
        <dbReference type="EC" id="3.2.1.21"/>
    </reaction>
</comment>
<dbReference type="PANTHER" id="PTHR42715">
    <property type="entry name" value="BETA-GLUCOSIDASE"/>
    <property type="match status" value="1"/>
</dbReference>
<sequence>MGGSNFSEGVYVDYRRFDKERINPRYEFGFGLSYTSFRYSRLRIKRHQSRPRKYPGGVVVPGGQDDLWDIVATVTCEVQNTGSVAGAEAAQLYVGIPGAPVRQLRGFQKPEIRPGKTAKVTFNLTRRDLSVWDPAAQKWLLQPGDYSVWVGSSSRKLPLQGVLHL</sequence>
<dbReference type="GO" id="GO:0030245">
    <property type="term" value="P:cellulose catabolic process"/>
    <property type="evidence" value="ECO:0007669"/>
    <property type="project" value="UniProtKB-KW"/>
</dbReference>
<name>A0A1L9P2V0_ASPVE</name>
<dbReference type="FunFam" id="2.60.40.10:FF:000757">
    <property type="entry name" value="Beta-glucosidase G"/>
    <property type="match status" value="1"/>
</dbReference>
<dbReference type="SUPFAM" id="SSF52279">
    <property type="entry name" value="Beta-D-glucan exohydrolase, C-terminal domain"/>
    <property type="match status" value="1"/>
</dbReference>
<evidence type="ECO:0000256" key="7">
    <source>
        <dbReference type="ARBA" id="ARBA00022729"/>
    </source>
</evidence>
<evidence type="ECO:0000256" key="13">
    <source>
        <dbReference type="ARBA" id="ARBA00023326"/>
    </source>
</evidence>
<dbReference type="SMART" id="SM01217">
    <property type="entry name" value="Fn3_like"/>
    <property type="match status" value="1"/>
</dbReference>
<evidence type="ECO:0000256" key="11">
    <source>
        <dbReference type="ARBA" id="ARBA00023277"/>
    </source>
</evidence>
<dbReference type="OrthoDB" id="4359105at2759"/>
<evidence type="ECO:0000256" key="5">
    <source>
        <dbReference type="ARBA" id="ARBA00012744"/>
    </source>
</evidence>
<feature type="domain" description="Fibronectin type III-like" evidence="15">
    <location>
        <begin position="88"/>
        <end position="154"/>
    </location>
</feature>
<gene>
    <name evidence="16" type="ORF">ASPVEDRAFT_871242</name>
</gene>
<dbReference type="GO" id="GO:0005576">
    <property type="term" value="C:extracellular region"/>
    <property type="evidence" value="ECO:0007669"/>
    <property type="project" value="UniProtKB-SubCell"/>
</dbReference>
<dbReference type="Pfam" id="PF14310">
    <property type="entry name" value="Fn3-like"/>
    <property type="match status" value="1"/>
</dbReference>
<keyword evidence="10" id="KW-0325">Glycoprotein</keyword>
<evidence type="ECO:0000313" key="16">
    <source>
        <dbReference type="EMBL" id="OJI95831.1"/>
    </source>
</evidence>
<comment type="subcellular location">
    <subcellularLocation>
        <location evidence="2">Secreted</location>
    </subcellularLocation>
</comment>
<keyword evidence="7" id="KW-0732">Signal</keyword>
<dbReference type="EC" id="3.2.1.21" evidence="5"/>
<keyword evidence="6" id="KW-0964">Secreted</keyword>
<dbReference type="PANTHER" id="PTHR42715:SF5">
    <property type="entry name" value="BETA-GLUCOSIDASE M-RELATED"/>
    <property type="match status" value="1"/>
</dbReference>
<keyword evidence="8" id="KW-0378">Hydrolase</keyword>
<evidence type="ECO:0000256" key="8">
    <source>
        <dbReference type="ARBA" id="ARBA00022801"/>
    </source>
</evidence>
<evidence type="ECO:0000256" key="10">
    <source>
        <dbReference type="ARBA" id="ARBA00023180"/>
    </source>
</evidence>
<keyword evidence="11" id="KW-0119">Carbohydrate metabolism</keyword>
<dbReference type="VEuPathDB" id="FungiDB:ASPVEDRAFT_871242"/>
<keyword evidence="9" id="KW-0136">Cellulose degradation</keyword>
<comment type="pathway">
    <text evidence="3">Glycan metabolism; cellulose degradation.</text>
</comment>
<evidence type="ECO:0000256" key="3">
    <source>
        <dbReference type="ARBA" id="ARBA00004987"/>
    </source>
</evidence>
<accession>A0A1L9P2V0</accession>
<keyword evidence="13" id="KW-0624">Polysaccharide degradation</keyword>
<dbReference type="STRING" id="1036611.A0A1L9P2V0"/>
<evidence type="ECO:0000259" key="15">
    <source>
        <dbReference type="SMART" id="SM01217"/>
    </source>
</evidence>
<dbReference type="InterPro" id="IPR036881">
    <property type="entry name" value="Glyco_hydro_3_C_sf"/>
</dbReference>
<keyword evidence="12" id="KW-0326">Glycosidase</keyword>
<evidence type="ECO:0000256" key="4">
    <source>
        <dbReference type="ARBA" id="ARBA00005336"/>
    </source>
</evidence>
<keyword evidence="17" id="KW-1185">Reference proteome</keyword>
<dbReference type="Gene3D" id="2.60.40.10">
    <property type="entry name" value="Immunoglobulins"/>
    <property type="match status" value="1"/>
</dbReference>
<comment type="similarity">
    <text evidence="4">Belongs to the glycosyl hydrolase 3 family.</text>
</comment>
<protein>
    <recommendedName>
        <fullName evidence="5">beta-glucosidase</fullName>
        <ecNumber evidence="5">3.2.1.21</ecNumber>
    </recommendedName>
</protein>
<dbReference type="EMBL" id="KV878125">
    <property type="protein sequence ID" value="OJI95831.1"/>
    <property type="molecule type" value="Genomic_DNA"/>
</dbReference>
<dbReference type="AlphaFoldDB" id="A0A1L9P2V0"/>
<evidence type="ECO:0000256" key="6">
    <source>
        <dbReference type="ARBA" id="ARBA00022525"/>
    </source>
</evidence>
<dbReference type="GO" id="GO:0008422">
    <property type="term" value="F:beta-glucosidase activity"/>
    <property type="evidence" value="ECO:0007669"/>
    <property type="project" value="UniProtKB-EC"/>
</dbReference>
<dbReference type="RefSeq" id="XP_040661594.1">
    <property type="nucleotide sequence ID" value="XM_040817983.1"/>
</dbReference>
<dbReference type="InterPro" id="IPR026891">
    <property type="entry name" value="Fn3-like"/>
</dbReference>
<dbReference type="InterPro" id="IPR013783">
    <property type="entry name" value="Ig-like_fold"/>
</dbReference>
<organism evidence="16 17">
    <name type="scientific">Aspergillus versicolor CBS 583.65</name>
    <dbReference type="NCBI Taxonomy" id="1036611"/>
    <lineage>
        <taxon>Eukaryota</taxon>
        <taxon>Fungi</taxon>
        <taxon>Dikarya</taxon>
        <taxon>Ascomycota</taxon>
        <taxon>Pezizomycotina</taxon>
        <taxon>Eurotiomycetes</taxon>
        <taxon>Eurotiomycetidae</taxon>
        <taxon>Eurotiales</taxon>
        <taxon>Aspergillaceae</taxon>
        <taxon>Aspergillus</taxon>
        <taxon>Aspergillus subgen. Nidulantes</taxon>
    </lineage>
</organism>
<dbReference type="InterPro" id="IPR050288">
    <property type="entry name" value="Cellulose_deg_GH3"/>
</dbReference>
<evidence type="ECO:0000313" key="17">
    <source>
        <dbReference type="Proteomes" id="UP000184073"/>
    </source>
</evidence>
<dbReference type="Proteomes" id="UP000184073">
    <property type="component" value="Unassembled WGS sequence"/>
</dbReference>